<feature type="transmembrane region" description="Helical" evidence="1">
    <location>
        <begin position="86"/>
        <end position="103"/>
    </location>
</feature>
<accession>A0A6G8S0X6</accession>
<protein>
    <submittedName>
        <fullName evidence="2">Uncharacterized protein</fullName>
    </submittedName>
</protein>
<dbReference type="EMBL" id="CP049916">
    <property type="protein sequence ID" value="QIO07781.1"/>
    <property type="molecule type" value="Genomic_DNA"/>
</dbReference>
<reference evidence="2 3" key="1">
    <citation type="submission" date="2020-03" db="EMBL/GenBank/DDBJ databases">
        <authorList>
            <person name="Zhu W."/>
        </authorList>
    </citation>
    <scope>NUCLEOTIDE SEQUENCE [LARGE SCALE GENOMIC DNA]</scope>
    <source>
        <strain evidence="2 3">185</strain>
    </source>
</reference>
<dbReference type="Proteomes" id="UP000501939">
    <property type="component" value="Chromosome"/>
</dbReference>
<feature type="transmembrane region" description="Helical" evidence="1">
    <location>
        <begin position="34"/>
        <end position="56"/>
    </location>
</feature>
<dbReference type="AlphaFoldDB" id="A0A6G8S0X6"/>
<evidence type="ECO:0000313" key="3">
    <source>
        <dbReference type="Proteomes" id="UP000501939"/>
    </source>
</evidence>
<keyword evidence="1" id="KW-0812">Transmembrane</keyword>
<dbReference type="KEGG" id="alj:G8D99_01205"/>
<dbReference type="RefSeq" id="WP_166321867.1">
    <property type="nucleotide sequence ID" value="NZ_CP049916.1"/>
</dbReference>
<feature type="transmembrane region" description="Helical" evidence="1">
    <location>
        <begin position="7"/>
        <end position="28"/>
    </location>
</feature>
<evidence type="ECO:0000313" key="2">
    <source>
        <dbReference type="EMBL" id="QIO07781.1"/>
    </source>
</evidence>
<evidence type="ECO:0000256" key="1">
    <source>
        <dbReference type="SAM" id="Phobius"/>
    </source>
</evidence>
<name>A0A6G8S0X6_9GAMM</name>
<sequence length="105" mass="12052">MSYLKSILLCVTVAFSFYLTYVIAISAYTHDFKVMDLVANVGTLLICIDLMVFLWYTRKSKSRNLQEYAQQLEQPVPNFVKVCRKIGHFGILLIICSWIVPIING</sequence>
<keyword evidence="1" id="KW-1133">Transmembrane helix</keyword>
<proteinExistence type="predicted"/>
<organism evidence="2 3">
    <name type="scientific">Acinetobacter lanii</name>
    <dbReference type="NCBI Taxonomy" id="2715163"/>
    <lineage>
        <taxon>Bacteria</taxon>
        <taxon>Pseudomonadati</taxon>
        <taxon>Pseudomonadota</taxon>
        <taxon>Gammaproteobacteria</taxon>
        <taxon>Moraxellales</taxon>
        <taxon>Moraxellaceae</taxon>
        <taxon>Acinetobacter</taxon>
    </lineage>
</organism>
<keyword evidence="3" id="KW-1185">Reference proteome</keyword>
<gene>
    <name evidence="2" type="ORF">G8D99_01205</name>
</gene>
<keyword evidence="1" id="KW-0472">Membrane</keyword>